<evidence type="ECO:0000256" key="1">
    <source>
        <dbReference type="SAM" id="MobiDB-lite"/>
    </source>
</evidence>
<feature type="region of interest" description="Disordered" evidence="1">
    <location>
        <begin position="1"/>
        <end position="38"/>
    </location>
</feature>
<keyword evidence="2" id="KW-0472">Membrane</keyword>
<protein>
    <submittedName>
        <fullName evidence="3">Uncharacterized protein</fullName>
    </submittedName>
</protein>
<gene>
    <name evidence="3" type="ORF">RDWZM_007030</name>
</gene>
<accession>A0A9Q0M9L8</accession>
<sequence length="182" mass="20319">MDSLSSEKSKSSRMVKVKRMAKSQSITNDEQSMSRSAKSRYYHMREVKVFKKVTKKVKTRKGPKVKSIYSGSSSCKSTSIDLVDHEKKDVSAPNSNIDFTWKMVPGQLGSDEILQVKSIVTNPKDVPVNNATSHGDLRVCTSRTYSCPFRGTFVQSKLFMIVISLLVLACAILVALYVRTRG</sequence>
<dbReference type="EMBL" id="JAPWDV010000002">
    <property type="protein sequence ID" value="KAJ6221218.1"/>
    <property type="molecule type" value="Genomic_DNA"/>
</dbReference>
<keyword evidence="4" id="KW-1185">Reference proteome</keyword>
<organism evidence="3 4">
    <name type="scientific">Blomia tropicalis</name>
    <name type="common">Mite</name>
    <dbReference type="NCBI Taxonomy" id="40697"/>
    <lineage>
        <taxon>Eukaryota</taxon>
        <taxon>Metazoa</taxon>
        <taxon>Ecdysozoa</taxon>
        <taxon>Arthropoda</taxon>
        <taxon>Chelicerata</taxon>
        <taxon>Arachnida</taxon>
        <taxon>Acari</taxon>
        <taxon>Acariformes</taxon>
        <taxon>Sarcoptiformes</taxon>
        <taxon>Astigmata</taxon>
        <taxon>Glycyphagoidea</taxon>
        <taxon>Echimyopodidae</taxon>
        <taxon>Blomia</taxon>
    </lineage>
</organism>
<proteinExistence type="predicted"/>
<dbReference type="Proteomes" id="UP001142055">
    <property type="component" value="Chromosome 2"/>
</dbReference>
<keyword evidence="2" id="KW-0812">Transmembrane</keyword>
<feature type="compositionally biased region" description="Polar residues" evidence="1">
    <location>
        <begin position="22"/>
        <end position="36"/>
    </location>
</feature>
<reference evidence="3" key="1">
    <citation type="submission" date="2022-12" db="EMBL/GenBank/DDBJ databases">
        <title>Genome assemblies of Blomia tropicalis.</title>
        <authorList>
            <person name="Cui Y."/>
        </authorList>
    </citation>
    <scope>NUCLEOTIDE SEQUENCE</scope>
    <source>
        <tissue evidence="3">Adult mites</tissue>
    </source>
</reference>
<evidence type="ECO:0000256" key="2">
    <source>
        <dbReference type="SAM" id="Phobius"/>
    </source>
</evidence>
<feature type="compositionally biased region" description="Basic residues" evidence="1">
    <location>
        <begin position="11"/>
        <end position="21"/>
    </location>
</feature>
<feature type="transmembrane region" description="Helical" evidence="2">
    <location>
        <begin position="158"/>
        <end position="178"/>
    </location>
</feature>
<keyword evidence="2" id="KW-1133">Transmembrane helix</keyword>
<comment type="caution">
    <text evidence="3">The sequence shown here is derived from an EMBL/GenBank/DDBJ whole genome shotgun (WGS) entry which is preliminary data.</text>
</comment>
<feature type="compositionally biased region" description="Basic and acidic residues" evidence="1">
    <location>
        <begin position="1"/>
        <end position="10"/>
    </location>
</feature>
<dbReference type="AlphaFoldDB" id="A0A9Q0M9L8"/>
<evidence type="ECO:0000313" key="3">
    <source>
        <dbReference type="EMBL" id="KAJ6221218.1"/>
    </source>
</evidence>
<evidence type="ECO:0000313" key="4">
    <source>
        <dbReference type="Proteomes" id="UP001142055"/>
    </source>
</evidence>
<name>A0A9Q0M9L8_BLOTA</name>